<feature type="transmembrane region" description="Helical" evidence="1">
    <location>
        <begin position="6"/>
        <end position="24"/>
    </location>
</feature>
<evidence type="ECO:0000313" key="2">
    <source>
        <dbReference type="EMBL" id="MBP2021999.1"/>
    </source>
</evidence>
<organism evidence="2 3">
    <name type="scientific">Clostridium punense</name>
    <dbReference type="NCBI Taxonomy" id="1054297"/>
    <lineage>
        <taxon>Bacteria</taxon>
        <taxon>Bacillati</taxon>
        <taxon>Bacillota</taxon>
        <taxon>Clostridia</taxon>
        <taxon>Eubacteriales</taxon>
        <taxon>Clostridiaceae</taxon>
        <taxon>Clostridium</taxon>
    </lineage>
</organism>
<evidence type="ECO:0000313" key="3">
    <source>
        <dbReference type="Proteomes" id="UP001519308"/>
    </source>
</evidence>
<evidence type="ECO:0000256" key="1">
    <source>
        <dbReference type="SAM" id="Phobius"/>
    </source>
</evidence>
<comment type="caution">
    <text evidence="2">The sequence shown here is derived from an EMBL/GenBank/DDBJ whole genome shotgun (WGS) entry which is preliminary data.</text>
</comment>
<proteinExistence type="predicted"/>
<keyword evidence="1" id="KW-0812">Transmembrane</keyword>
<gene>
    <name evidence="2" type="ORF">J2Z44_001800</name>
</gene>
<keyword evidence="1" id="KW-0472">Membrane</keyword>
<dbReference type="EMBL" id="JAGGLL010000012">
    <property type="protein sequence ID" value="MBP2021999.1"/>
    <property type="molecule type" value="Genomic_DNA"/>
</dbReference>
<dbReference type="RefSeq" id="WP_021282158.1">
    <property type="nucleotide sequence ID" value="NZ_JAGGLL010000012.1"/>
</dbReference>
<accession>A0ABS4K2I8</accession>
<keyword evidence="1" id="KW-1133">Transmembrane helix</keyword>
<protein>
    <submittedName>
        <fullName evidence="2">Uncharacterized protein</fullName>
    </submittedName>
</protein>
<keyword evidence="3" id="KW-1185">Reference proteome</keyword>
<reference evidence="2 3" key="1">
    <citation type="submission" date="2021-03" db="EMBL/GenBank/DDBJ databases">
        <title>Genomic Encyclopedia of Type Strains, Phase IV (KMG-IV): sequencing the most valuable type-strain genomes for metagenomic binning, comparative biology and taxonomic classification.</title>
        <authorList>
            <person name="Goeker M."/>
        </authorList>
    </citation>
    <scope>NUCLEOTIDE SEQUENCE [LARGE SCALE GENOMIC DNA]</scope>
    <source>
        <strain evidence="2 3">DSM 28650</strain>
    </source>
</reference>
<sequence>MKNYRIAIAIANIPIFIVVALYIISSDFRDVVNHGVNQKSKRYVNLNKTSTEGIQTGINVNGVGYTIGK</sequence>
<dbReference type="Proteomes" id="UP001519308">
    <property type="component" value="Unassembled WGS sequence"/>
</dbReference>
<name>A0ABS4K2I8_9CLOT</name>